<proteinExistence type="predicted"/>
<keyword evidence="2" id="KW-1185">Reference proteome</keyword>
<comment type="caution">
    <text evidence="1">The sequence shown here is derived from an EMBL/GenBank/DDBJ whole genome shotgun (WGS) entry which is preliminary data.</text>
</comment>
<evidence type="ECO:0000313" key="2">
    <source>
        <dbReference type="Proteomes" id="UP000828048"/>
    </source>
</evidence>
<gene>
    <name evidence="1" type="ORF">Vadar_021771</name>
</gene>
<protein>
    <submittedName>
        <fullName evidence="1">Uncharacterized protein</fullName>
    </submittedName>
</protein>
<accession>A0ACB7YPQ4</accession>
<evidence type="ECO:0000313" key="1">
    <source>
        <dbReference type="EMBL" id="KAH7855149.1"/>
    </source>
</evidence>
<dbReference type="EMBL" id="CM037161">
    <property type="protein sequence ID" value="KAH7855149.1"/>
    <property type="molecule type" value="Genomic_DNA"/>
</dbReference>
<organism evidence="1 2">
    <name type="scientific">Vaccinium darrowii</name>
    <dbReference type="NCBI Taxonomy" id="229202"/>
    <lineage>
        <taxon>Eukaryota</taxon>
        <taxon>Viridiplantae</taxon>
        <taxon>Streptophyta</taxon>
        <taxon>Embryophyta</taxon>
        <taxon>Tracheophyta</taxon>
        <taxon>Spermatophyta</taxon>
        <taxon>Magnoliopsida</taxon>
        <taxon>eudicotyledons</taxon>
        <taxon>Gunneridae</taxon>
        <taxon>Pentapetalae</taxon>
        <taxon>asterids</taxon>
        <taxon>Ericales</taxon>
        <taxon>Ericaceae</taxon>
        <taxon>Vaccinioideae</taxon>
        <taxon>Vaccinieae</taxon>
        <taxon>Vaccinium</taxon>
    </lineage>
</organism>
<name>A0ACB7YPQ4_9ERIC</name>
<reference evidence="1 2" key="1">
    <citation type="journal article" date="2021" name="Hortic Res">
        <title>High-quality reference genome and annotation aids understanding of berry development for evergreen blueberry (Vaccinium darrowii).</title>
        <authorList>
            <person name="Yu J."/>
            <person name="Hulse-Kemp A.M."/>
            <person name="Babiker E."/>
            <person name="Staton M."/>
        </authorList>
    </citation>
    <scope>NUCLEOTIDE SEQUENCE [LARGE SCALE GENOMIC DNA]</scope>
    <source>
        <strain evidence="2">cv. NJ 8807/NJ 8810</strain>
        <tissue evidence="1">Young leaf</tissue>
    </source>
</reference>
<dbReference type="Proteomes" id="UP000828048">
    <property type="component" value="Chromosome 11"/>
</dbReference>
<sequence length="1059" mass="115872">MPTPVTTARQCLTQDAAQALDEAVAVARRRAHAQTTSLHAVSALLSLPSSSSPLRDACTRARNSAYSARIQFKALELCLGVSLDRLPSTPHRSDEPPVSNSLMAAIKRSQANQRRQPESFHMFQQQQQQQSSSVSMVKVELQNLVLSILDDPVVSRVFSESGFRSCDIKLAILRPVHHQLLRYSRYRGPPVFLCNLNGDSDPGPRNFSFPFLGFSGFPGLSNGDENCKRIGEVLVRNKGRNPLLVGVCANDAFHSFCAVVEKRKGGCVLPVEIYGVNVIPLDIDVSRFVNGNCDEGLVKLRFGEISRTVEHCSGPGVLISYGDLNELIGDDDDDCGSASAVASFVVGELTRLVNQSSEGKVWLIGYAATYETYLKFLNRYPSVEKDWDLQLLPITSLRPTMGGDSYPRSSLMESFVPFGGLFSTPSDLKSPLGVSYQCPSRCHLCNEKCEQEVSAFAKGGFAASVAEQYQSSLPPWLQMTELSTNRALDTGVQTKDDGLALSAKVEGLQRKWNNICKRLHHAEKLTKGNIYQVGSQVPTVVGFRVNGDKKENADNQSSRETGSSNASGSKKVASCMSMDTQIFPRSQSAITLPGVVSRALDLNSLAKTGEKSLEPRDLELGGVQSPPLSLSSSDGHASPPSTASVTTDLGLGIYAQSSSCTCPAFGGVFDQRDFKMLYQQLIARIRWQDEALSAISQAIARCRTSNEPKHFGASLRGDIWFTFLGPDCFSKKRIAISLAEILYGSKRNIICVDISSQDGVIGYDVKFRGKTVVDYIVGELSKEPRSVVFLENIDEADMTVQNSLSQAVQTGKFSDSHGREVGVSNAIFVTTSRFTKGAEVLSFEKETGNYPEESILRAKGWPIQIVIDHVLPNNTRIGISNPVIVNKRKSFGTSEMAKRAHKSSNTQLDLNLPAEEIELLNTDCWKSGGDSIPLNNKAWLEKFVELVDEAVVFKPFDFDKLAEKISKEISECFHKIVGSDSLLEIDSKVMEQIIAAACTFEEQEAKDWVERVLSRGFVEAQKRYNLTSGGYVVRLVACEGFSSNAEAPGVSLPSKILVK</sequence>